<accession>A0A6J5NC20</accession>
<proteinExistence type="predicted"/>
<dbReference type="EMBL" id="LR796662">
    <property type="protein sequence ID" value="CAB4157270.1"/>
    <property type="molecule type" value="Genomic_DNA"/>
</dbReference>
<dbReference type="InterPro" id="IPR027924">
    <property type="entry name" value="XkdF"/>
</dbReference>
<protein>
    <submittedName>
        <fullName evidence="2">Phage-like element PBSX protein, XkdF</fullName>
    </submittedName>
</protein>
<feature type="domain" description="Phage-like element PBSX protein XkdF" evidence="1">
    <location>
        <begin position="50"/>
        <end position="171"/>
    </location>
</feature>
<evidence type="ECO:0000313" key="2">
    <source>
        <dbReference type="EMBL" id="CAB4157270.1"/>
    </source>
</evidence>
<name>A0A6J5NC20_9CAUD</name>
<dbReference type="Pfam" id="PF14550">
    <property type="entry name" value="Peptidase_S78_2"/>
    <property type="match status" value="1"/>
</dbReference>
<sequence length="197" mass="22388">MNTDLPIFMLDITEDINDDAQVDFIALVDRPAIQKNWNAFNKTQKFEIANEDRRIISGAIMLADTPIFRSDSTYGDYYVAFSKDTILKIVQKFFKKGFQSNVNLMHDSNAQFEGVTLFESFISDPSRGIMPMKGFEDAPVGSWFGSMIVDNEEAWQKVKNGEIAGFSVEGLFNYKPREVNKVASMVEEIQKILSQVK</sequence>
<reference evidence="2" key="1">
    <citation type="submission" date="2020-04" db="EMBL/GenBank/DDBJ databases">
        <authorList>
            <person name="Chiriac C."/>
            <person name="Salcher M."/>
            <person name="Ghai R."/>
            <person name="Kavagutti S V."/>
        </authorList>
    </citation>
    <scope>NUCLEOTIDE SEQUENCE</scope>
</reference>
<organism evidence="2">
    <name type="scientific">uncultured Caudovirales phage</name>
    <dbReference type="NCBI Taxonomy" id="2100421"/>
    <lineage>
        <taxon>Viruses</taxon>
        <taxon>Duplodnaviria</taxon>
        <taxon>Heunggongvirae</taxon>
        <taxon>Uroviricota</taxon>
        <taxon>Caudoviricetes</taxon>
        <taxon>Peduoviridae</taxon>
        <taxon>Maltschvirus</taxon>
        <taxon>Maltschvirus maltsch</taxon>
    </lineage>
</organism>
<evidence type="ECO:0000259" key="1">
    <source>
        <dbReference type="Pfam" id="PF14550"/>
    </source>
</evidence>
<gene>
    <name evidence="2" type="ORF">UFOVP690_13</name>
</gene>